<dbReference type="InterPro" id="IPR017441">
    <property type="entry name" value="Protein_kinase_ATP_BS"/>
</dbReference>
<dbReference type="Gene3D" id="1.10.510.10">
    <property type="entry name" value="Transferase(Phosphotransferase) domain 1"/>
    <property type="match status" value="1"/>
</dbReference>
<dbReference type="GO" id="GO:0016020">
    <property type="term" value="C:membrane"/>
    <property type="evidence" value="ECO:0007669"/>
    <property type="project" value="UniProtKB-SubCell"/>
</dbReference>
<dbReference type="GO" id="GO:0005524">
    <property type="term" value="F:ATP binding"/>
    <property type="evidence" value="ECO:0007669"/>
    <property type="project" value="UniProtKB-UniRule"/>
</dbReference>
<dbReference type="FunFam" id="3.30.200.20:FF:000178">
    <property type="entry name" value="serine/threonine-protein kinase PBS1-like"/>
    <property type="match status" value="1"/>
</dbReference>
<evidence type="ECO:0000256" key="3">
    <source>
        <dbReference type="ARBA" id="ARBA00022679"/>
    </source>
</evidence>
<comment type="subcellular location">
    <subcellularLocation>
        <location evidence="1">Membrane</location>
        <topology evidence="1">Single-pass type I membrane protein</topology>
    </subcellularLocation>
</comment>
<dbReference type="Gene3D" id="3.30.200.20">
    <property type="entry name" value="Phosphorylase Kinase, domain 1"/>
    <property type="match status" value="1"/>
</dbReference>
<evidence type="ECO:0000256" key="5">
    <source>
        <dbReference type="ARBA" id="ARBA00022729"/>
    </source>
</evidence>
<evidence type="ECO:0000259" key="15">
    <source>
        <dbReference type="PROSITE" id="PS50011"/>
    </source>
</evidence>
<sequence length="417" mass="46754">MQIHTNDLQRFTLVNHRTRSECTPFYYIYFAESYNLFCLHIYTVVAAVSGTGVIIASFIICCCYLIRRRSQQHGPDNENIEKFLLQHGSLAPKRYKYSEIKKITKSFKDKLGRGGYGSVYQGVLPDGCPVAVKVLIDSDSNGEEFINEVASISRTSHVNIVNLLGFCYGGNKRALVYEFMPNKSLDKFINNNGDCQLDLEKLYKIAVGVAKGLEYLHTGCNTRIVHFDIKPHNILLDDDFCPKISDFGLAKLCKKKQSMLSVFGARGTVGYIAPEVFSRNFGGVSHKSDVYSYGMMALEMAGAKKIVESEAAQSSENYFPDRIYEQVVLNVTTTLEDLMIEEEETRRKMFLVGFWCIQTNPSDRPSMSKVVEMLEGSLQSIPVPPKPFLFIPSLPTSGPETSSTFSAHVEMESSVEA</sequence>
<gene>
    <name evidence="16" type="ORF">Slati_0088700</name>
</gene>
<feature type="binding site" evidence="12">
    <location>
        <position position="133"/>
    </location>
    <ligand>
        <name>ATP</name>
        <dbReference type="ChEBI" id="CHEBI:30616"/>
    </ligand>
</feature>
<feature type="domain" description="Protein kinase" evidence="15">
    <location>
        <begin position="105"/>
        <end position="389"/>
    </location>
</feature>
<dbReference type="InterPro" id="IPR008271">
    <property type="entry name" value="Ser/Thr_kinase_AS"/>
</dbReference>
<keyword evidence="8 12" id="KW-0067">ATP-binding</keyword>
<keyword evidence="7 16" id="KW-0418">Kinase</keyword>
<keyword evidence="5" id="KW-0732">Signal</keyword>
<protein>
    <submittedName>
        <fullName evidence="16">LEAF RUST 10 DISEASE-RESISTANCE LOCUS RECEPTOR-LIKE PROTEIN KINASE-like 2.1</fullName>
    </submittedName>
</protein>
<evidence type="ECO:0000256" key="7">
    <source>
        <dbReference type="ARBA" id="ARBA00022777"/>
    </source>
</evidence>
<dbReference type="EMBL" id="JACGWN010000001">
    <property type="protein sequence ID" value="KAL0462011.1"/>
    <property type="molecule type" value="Genomic_DNA"/>
</dbReference>
<evidence type="ECO:0000256" key="6">
    <source>
        <dbReference type="ARBA" id="ARBA00022741"/>
    </source>
</evidence>
<accession>A0AAW2Y879</accession>
<dbReference type="InterPro" id="IPR011009">
    <property type="entry name" value="Kinase-like_dom_sf"/>
</dbReference>
<comment type="similarity">
    <text evidence="13">Belongs to the protein kinase superfamily.</text>
</comment>
<evidence type="ECO:0000256" key="8">
    <source>
        <dbReference type="ARBA" id="ARBA00022840"/>
    </source>
</evidence>
<dbReference type="PROSITE" id="PS50011">
    <property type="entry name" value="PROTEIN_KINASE_DOM"/>
    <property type="match status" value="1"/>
</dbReference>
<evidence type="ECO:0000256" key="11">
    <source>
        <dbReference type="ARBA" id="ARBA00023180"/>
    </source>
</evidence>
<dbReference type="PROSITE" id="PS00107">
    <property type="entry name" value="PROTEIN_KINASE_ATP"/>
    <property type="match status" value="1"/>
</dbReference>
<reference evidence="16" key="2">
    <citation type="journal article" date="2024" name="Plant">
        <title>Genomic evolution and insights into agronomic trait innovations of Sesamum species.</title>
        <authorList>
            <person name="Miao H."/>
            <person name="Wang L."/>
            <person name="Qu L."/>
            <person name="Liu H."/>
            <person name="Sun Y."/>
            <person name="Le M."/>
            <person name="Wang Q."/>
            <person name="Wei S."/>
            <person name="Zheng Y."/>
            <person name="Lin W."/>
            <person name="Duan Y."/>
            <person name="Cao H."/>
            <person name="Xiong S."/>
            <person name="Wang X."/>
            <person name="Wei L."/>
            <person name="Li C."/>
            <person name="Ma Q."/>
            <person name="Ju M."/>
            <person name="Zhao R."/>
            <person name="Li G."/>
            <person name="Mu C."/>
            <person name="Tian Q."/>
            <person name="Mei H."/>
            <person name="Zhang T."/>
            <person name="Gao T."/>
            <person name="Zhang H."/>
        </authorList>
    </citation>
    <scope>NUCLEOTIDE SEQUENCE</scope>
    <source>
        <strain evidence="16">KEN1</strain>
    </source>
</reference>
<dbReference type="InterPro" id="IPR000719">
    <property type="entry name" value="Prot_kinase_dom"/>
</dbReference>
<keyword evidence="4 14" id="KW-0812">Transmembrane</keyword>
<evidence type="ECO:0000256" key="10">
    <source>
        <dbReference type="ARBA" id="ARBA00023136"/>
    </source>
</evidence>
<evidence type="ECO:0000256" key="13">
    <source>
        <dbReference type="RuleBase" id="RU000304"/>
    </source>
</evidence>
<keyword evidence="3" id="KW-0808">Transferase</keyword>
<evidence type="ECO:0000256" key="2">
    <source>
        <dbReference type="ARBA" id="ARBA00022527"/>
    </source>
</evidence>
<name>A0AAW2Y879_9LAMI</name>
<feature type="transmembrane region" description="Helical" evidence="14">
    <location>
        <begin position="39"/>
        <end position="66"/>
    </location>
</feature>
<reference evidence="16" key="1">
    <citation type="submission" date="2020-06" db="EMBL/GenBank/DDBJ databases">
        <authorList>
            <person name="Li T."/>
            <person name="Hu X."/>
            <person name="Zhang T."/>
            <person name="Song X."/>
            <person name="Zhang H."/>
            <person name="Dai N."/>
            <person name="Sheng W."/>
            <person name="Hou X."/>
            <person name="Wei L."/>
        </authorList>
    </citation>
    <scope>NUCLEOTIDE SEQUENCE</scope>
    <source>
        <strain evidence="16">KEN1</strain>
        <tissue evidence="16">Leaf</tissue>
    </source>
</reference>
<dbReference type="GO" id="GO:0004674">
    <property type="term" value="F:protein serine/threonine kinase activity"/>
    <property type="evidence" value="ECO:0007669"/>
    <property type="project" value="UniProtKB-KW"/>
</dbReference>
<keyword evidence="11" id="KW-0325">Glycoprotein</keyword>
<dbReference type="SUPFAM" id="SSF56112">
    <property type="entry name" value="Protein kinase-like (PK-like)"/>
    <property type="match status" value="1"/>
</dbReference>
<proteinExistence type="inferred from homology"/>
<dbReference type="FunFam" id="1.10.510.10:FF:000590">
    <property type="entry name" value="PR5-like receptor kinase"/>
    <property type="match status" value="1"/>
</dbReference>
<organism evidence="16">
    <name type="scientific">Sesamum latifolium</name>
    <dbReference type="NCBI Taxonomy" id="2727402"/>
    <lineage>
        <taxon>Eukaryota</taxon>
        <taxon>Viridiplantae</taxon>
        <taxon>Streptophyta</taxon>
        <taxon>Embryophyta</taxon>
        <taxon>Tracheophyta</taxon>
        <taxon>Spermatophyta</taxon>
        <taxon>Magnoliopsida</taxon>
        <taxon>eudicotyledons</taxon>
        <taxon>Gunneridae</taxon>
        <taxon>Pentapetalae</taxon>
        <taxon>asterids</taxon>
        <taxon>lamiids</taxon>
        <taxon>Lamiales</taxon>
        <taxon>Pedaliaceae</taxon>
        <taxon>Sesamum</taxon>
    </lineage>
</organism>
<keyword evidence="2 13" id="KW-0723">Serine/threonine-protein kinase</keyword>
<evidence type="ECO:0000256" key="9">
    <source>
        <dbReference type="ARBA" id="ARBA00022989"/>
    </source>
</evidence>
<evidence type="ECO:0000256" key="1">
    <source>
        <dbReference type="ARBA" id="ARBA00004479"/>
    </source>
</evidence>
<keyword evidence="6 12" id="KW-0547">Nucleotide-binding</keyword>
<keyword evidence="9 14" id="KW-1133">Transmembrane helix</keyword>
<dbReference type="InterPro" id="IPR045874">
    <property type="entry name" value="LRK10/LRL21-25-like"/>
</dbReference>
<keyword evidence="10 14" id="KW-0472">Membrane</keyword>
<dbReference type="AlphaFoldDB" id="A0AAW2Y879"/>
<dbReference type="Pfam" id="PF00069">
    <property type="entry name" value="Pkinase"/>
    <property type="match status" value="1"/>
</dbReference>
<dbReference type="PROSITE" id="PS00108">
    <property type="entry name" value="PROTEIN_KINASE_ST"/>
    <property type="match status" value="1"/>
</dbReference>
<comment type="caution">
    <text evidence="16">The sequence shown here is derived from an EMBL/GenBank/DDBJ whole genome shotgun (WGS) entry which is preliminary data.</text>
</comment>
<evidence type="ECO:0000256" key="12">
    <source>
        <dbReference type="PROSITE-ProRule" id="PRU10141"/>
    </source>
</evidence>
<dbReference type="PANTHER" id="PTHR27009">
    <property type="entry name" value="RUST RESISTANCE KINASE LR10-RELATED"/>
    <property type="match status" value="1"/>
</dbReference>
<evidence type="ECO:0000256" key="14">
    <source>
        <dbReference type="SAM" id="Phobius"/>
    </source>
</evidence>
<keyword evidence="16" id="KW-0675">Receptor</keyword>
<dbReference type="SMART" id="SM00220">
    <property type="entry name" value="S_TKc"/>
    <property type="match status" value="1"/>
</dbReference>
<evidence type="ECO:0000256" key="4">
    <source>
        <dbReference type="ARBA" id="ARBA00022692"/>
    </source>
</evidence>
<evidence type="ECO:0000313" key="16">
    <source>
        <dbReference type="EMBL" id="KAL0462011.1"/>
    </source>
</evidence>